<comment type="caution">
    <text evidence="4">The sequence shown here is derived from an EMBL/GenBank/DDBJ whole genome shotgun (WGS) entry which is preliminary data.</text>
</comment>
<evidence type="ECO:0000259" key="3">
    <source>
        <dbReference type="PROSITE" id="PS50014"/>
    </source>
</evidence>
<dbReference type="PROSITE" id="PS50014">
    <property type="entry name" value="BROMODOMAIN_2"/>
    <property type="match status" value="1"/>
</dbReference>
<organism evidence="4 5">
    <name type="scientific">Tritrichomonas foetus</name>
    <dbReference type="NCBI Taxonomy" id="1144522"/>
    <lineage>
        <taxon>Eukaryota</taxon>
        <taxon>Metamonada</taxon>
        <taxon>Parabasalia</taxon>
        <taxon>Tritrichomonadida</taxon>
        <taxon>Tritrichomonadidae</taxon>
        <taxon>Tritrichomonas</taxon>
    </lineage>
</organism>
<dbReference type="VEuPathDB" id="TrichDB:TRFO_21587"/>
<reference evidence="4" key="1">
    <citation type="submission" date="2016-10" db="EMBL/GenBank/DDBJ databases">
        <authorList>
            <person name="Benchimol M."/>
            <person name="Almeida L.G."/>
            <person name="Vasconcelos A.T."/>
            <person name="Perreira-Neves A."/>
            <person name="Rosa I.A."/>
            <person name="Tasca T."/>
            <person name="Bogo M.R."/>
            <person name="de Souza W."/>
        </authorList>
    </citation>
    <scope>NUCLEOTIDE SEQUENCE [LARGE SCALE GENOMIC DNA]</scope>
    <source>
        <strain evidence="4">K</strain>
    </source>
</reference>
<dbReference type="SUPFAM" id="SSF47370">
    <property type="entry name" value="Bromodomain"/>
    <property type="match status" value="1"/>
</dbReference>
<accession>A0A1J4KIK6</accession>
<dbReference type="InterPro" id="IPR001487">
    <property type="entry name" value="Bromodomain"/>
</dbReference>
<evidence type="ECO:0000313" key="4">
    <source>
        <dbReference type="EMBL" id="OHT09534.1"/>
    </source>
</evidence>
<keyword evidence="1 2" id="KW-0103">Bromodomain</keyword>
<feature type="domain" description="Bromo" evidence="3">
    <location>
        <begin position="22"/>
        <end position="94"/>
    </location>
</feature>
<protein>
    <submittedName>
        <fullName evidence="4">Bromodomain containing protein</fullName>
    </submittedName>
</protein>
<dbReference type="Proteomes" id="UP000179807">
    <property type="component" value="Unassembled WGS sequence"/>
</dbReference>
<evidence type="ECO:0000256" key="2">
    <source>
        <dbReference type="PROSITE-ProRule" id="PRU00035"/>
    </source>
</evidence>
<dbReference type="InterPro" id="IPR036427">
    <property type="entry name" value="Bromodomain-like_sf"/>
</dbReference>
<keyword evidence="5" id="KW-1185">Reference proteome</keyword>
<dbReference type="Gene3D" id="1.20.920.10">
    <property type="entry name" value="Bromodomain-like"/>
    <property type="match status" value="1"/>
</dbReference>
<dbReference type="OrthoDB" id="21449at2759"/>
<dbReference type="SMART" id="SM00297">
    <property type="entry name" value="BROMO"/>
    <property type="match status" value="1"/>
</dbReference>
<dbReference type="EMBL" id="MLAK01000637">
    <property type="protein sequence ID" value="OHT09534.1"/>
    <property type="molecule type" value="Genomic_DNA"/>
</dbReference>
<gene>
    <name evidence="4" type="ORF">TRFO_21587</name>
</gene>
<evidence type="ECO:0000256" key="1">
    <source>
        <dbReference type="ARBA" id="ARBA00023117"/>
    </source>
</evidence>
<dbReference type="Pfam" id="PF00439">
    <property type="entry name" value="Bromodomain"/>
    <property type="match status" value="1"/>
</dbReference>
<sequence>MKNEEEYNKFKRKALKIIRKIRTLPDSQFFINPIDLSNPETLKYPRNIPHAITLVDVSNRIMQNYYAFPNEFKNDVNQIFNNAKIFFANPDNPYHKAANELQAAFDIEAAKLPHILTQEEHNNIAQRYVELRILRYCMNKQTHT</sequence>
<dbReference type="GeneID" id="94836773"/>
<name>A0A1J4KIK6_9EUKA</name>
<proteinExistence type="predicted"/>
<evidence type="ECO:0000313" key="5">
    <source>
        <dbReference type="Proteomes" id="UP000179807"/>
    </source>
</evidence>
<dbReference type="AlphaFoldDB" id="A0A1J4KIK6"/>
<dbReference type="RefSeq" id="XP_068362670.1">
    <property type="nucleotide sequence ID" value="XM_068502069.1"/>
</dbReference>